<comment type="similarity">
    <text evidence="1">Belongs to the TFB2 family.</text>
</comment>
<keyword evidence="1" id="KW-0804">Transcription</keyword>
<dbReference type="InterPro" id="IPR004598">
    <property type="entry name" value="TFIIH_p52/Tfb2"/>
</dbReference>
<dbReference type="EMBL" id="CADEAL010004206">
    <property type="protein sequence ID" value="CAB1454317.1"/>
    <property type="molecule type" value="Genomic_DNA"/>
</dbReference>
<comment type="caution">
    <text evidence="2">The sequence shown here is derived from an EMBL/GenBank/DDBJ whole genome shotgun (WGS) entry which is preliminary data.</text>
</comment>
<sequence length="219" mass="24703">MIADHGLQQDCSINNMPPARYPSSIRTIMNLRVQLKCKNLHEYLRELSPDILDRLYNHPATCLAVYRELPSMAKNYVIRMLFLDQPLPQAAVALWVNKDNQKDHDECVKVLVGLCLWHSQQLQGGRQGYILNPVFKDNLTIALLGGGTAWADEGSTLGPDRHSRDIESLDRYAMERWEVILHFMVGSPSAAVSQDLAQLLVQAGLMKRHDLHLSTAHAV</sequence>
<dbReference type="PANTHER" id="PTHR13152:SF0">
    <property type="entry name" value="GENERAL TRANSCRIPTION FACTOR IIH SUBUNIT 4"/>
    <property type="match status" value="1"/>
</dbReference>
<comment type="function">
    <text evidence="1">Component of the general transcription and DNA repair factor IIH (TFIIH) core complex which is involved in general and transcription-coupled nucleotide excision repair (NER) of damaged DNA.</text>
</comment>
<dbReference type="GO" id="GO:0003690">
    <property type="term" value="F:double-stranded DNA binding"/>
    <property type="evidence" value="ECO:0007669"/>
    <property type="project" value="TreeGrafter"/>
</dbReference>
<keyword evidence="1" id="KW-0539">Nucleus</keyword>
<evidence type="ECO:0000313" key="3">
    <source>
        <dbReference type="Proteomes" id="UP001153269"/>
    </source>
</evidence>
<protein>
    <recommendedName>
        <fullName evidence="1">General transcription factor IIH subunit 4</fullName>
    </recommendedName>
</protein>
<dbReference type="PANTHER" id="PTHR13152">
    <property type="entry name" value="TFIIH, POLYPEPTIDE 4"/>
    <property type="match status" value="1"/>
</dbReference>
<gene>
    <name evidence="2" type="ORF">PLEPLA_LOCUS42081</name>
</gene>
<keyword evidence="1" id="KW-0234">DNA repair</keyword>
<proteinExistence type="inferred from homology"/>
<comment type="subcellular location">
    <subcellularLocation>
        <location evidence="1">Nucleus</location>
    </subcellularLocation>
</comment>
<keyword evidence="3" id="KW-1185">Reference proteome</keyword>
<keyword evidence="1" id="KW-0227">DNA damage</keyword>
<organism evidence="2 3">
    <name type="scientific">Pleuronectes platessa</name>
    <name type="common">European plaice</name>
    <dbReference type="NCBI Taxonomy" id="8262"/>
    <lineage>
        <taxon>Eukaryota</taxon>
        <taxon>Metazoa</taxon>
        <taxon>Chordata</taxon>
        <taxon>Craniata</taxon>
        <taxon>Vertebrata</taxon>
        <taxon>Euteleostomi</taxon>
        <taxon>Actinopterygii</taxon>
        <taxon>Neopterygii</taxon>
        <taxon>Teleostei</taxon>
        <taxon>Neoteleostei</taxon>
        <taxon>Acanthomorphata</taxon>
        <taxon>Carangaria</taxon>
        <taxon>Pleuronectiformes</taxon>
        <taxon>Pleuronectoidei</taxon>
        <taxon>Pleuronectidae</taxon>
        <taxon>Pleuronectes</taxon>
    </lineage>
</organism>
<dbReference type="GO" id="GO:0001671">
    <property type="term" value="F:ATPase activator activity"/>
    <property type="evidence" value="ECO:0007669"/>
    <property type="project" value="InterPro"/>
</dbReference>
<accession>A0A9N7VS43</accession>
<evidence type="ECO:0000256" key="1">
    <source>
        <dbReference type="RuleBase" id="RU364024"/>
    </source>
</evidence>
<dbReference type="GO" id="GO:0000439">
    <property type="term" value="C:transcription factor TFIIH core complex"/>
    <property type="evidence" value="ECO:0007669"/>
    <property type="project" value="InterPro"/>
</dbReference>
<keyword evidence="1" id="KW-0805">Transcription regulation</keyword>
<dbReference type="Proteomes" id="UP001153269">
    <property type="component" value="Unassembled WGS sequence"/>
</dbReference>
<dbReference type="GO" id="GO:0006289">
    <property type="term" value="P:nucleotide-excision repair"/>
    <property type="evidence" value="ECO:0007669"/>
    <property type="project" value="InterPro"/>
</dbReference>
<reference evidence="2" key="1">
    <citation type="submission" date="2020-03" db="EMBL/GenBank/DDBJ databases">
        <authorList>
            <person name="Weist P."/>
        </authorList>
    </citation>
    <scope>NUCLEOTIDE SEQUENCE</scope>
</reference>
<dbReference type="Pfam" id="PF03849">
    <property type="entry name" value="Tfb2"/>
    <property type="match status" value="1"/>
</dbReference>
<evidence type="ECO:0000313" key="2">
    <source>
        <dbReference type="EMBL" id="CAB1454317.1"/>
    </source>
</evidence>
<dbReference type="GO" id="GO:0005675">
    <property type="term" value="C:transcription factor TFIIH holo complex"/>
    <property type="evidence" value="ECO:0007669"/>
    <property type="project" value="TreeGrafter"/>
</dbReference>
<dbReference type="AlphaFoldDB" id="A0A9N7VS43"/>
<name>A0A9N7VS43_PLEPL</name>